<evidence type="ECO:0000256" key="8">
    <source>
        <dbReference type="ARBA" id="ARBA00022840"/>
    </source>
</evidence>
<dbReference type="InterPro" id="IPR006555">
    <property type="entry name" value="ATP-dep_Helicase_C"/>
</dbReference>
<evidence type="ECO:0000256" key="11">
    <source>
        <dbReference type="ARBA" id="ARBA00023235"/>
    </source>
</evidence>
<feature type="region of interest" description="Disordered" evidence="14">
    <location>
        <begin position="915"/>
        <end position="957"/>
    </location>
</feature>
<protein>
    <recommendedName>
        <fullName evidence="15">Helicase ATP-binding domain-containing protein</fullName>
    </recommendedName>
</protein>
<keyword evidence="11" id="KW-0413">Isomerase</keyword>
<keyword evidence="4" id="KW-0479">Metal-binding</keyword>
<dbReference type="Proteomes" id="UP001491310">
    <property type="component" value="Unassembled WGS sequence"/>
</dbReference>
<dbReference type="PROSITE" id="PS50082">
    <property type="entry name" value="WD_REPEATS_2"/>
    <property type="match status" value="1"/>
</dbReference>
<dbReference type="InterPro" id="IPR001680">
    <property type="entry name" value="WD40_rpt"/>
</dbReference>
<dbReference type="InterPro" id="IPR036322">
    <property type="entry name" value="WD40_repeat_dom_sf"/>
</dbReference>
<keyword evidence="8" id="KW-0067">ATP-binding</keyword>
<dbReference type="SUPFAM" id="SSF52540">
    <property type="entry name" value="P-loop containing nucleoside triphosphate hydrolases"/>
    <property type="match status" value="1"/>
</dbReference>
<accession>A0ABR2YRQ2</accession>
<feature type="compositionally biased region" description="Polar residues" evidence="14">
    <location>
        <begin position="248"/>
        <end position="261"/>
    </location>
</feature>
<dbReference type="PANTHER" id="PTHR11472:SF41">
    <property type="entry name" value="ATP-DEPENDENT DNA HELICASE DDX11-RELATED"/>
    <property type="match status" value="1"/>
</dbReference>
<feature type="region of interest" description="Disordered" evidence="14">
    <location>
        <begin position="992"/>
        <end position="1019"/>
    </location>
</feature>
<dbReference type="SUPFAM" id="SSF50978">
    <property type="entry name" value="WD40 repeat-like"/>
    <property type="match status" value="1"/>
</dbReference>
<dbReference type="InterPro" id="IPR027417">
    <property type="entry name" value="P-loop_NTPase"/>
</dbReference>
<keyword evidence="10" id="KW-0411">Iron-sulfur</keyword>
<dbReference type="InterPro" id="IPR015943">
    <property type="entry name" value="WD40/YVTN_repeat-like_dom_sf"/>
</dbReference>
<dbReference type="InterPro" id="IPR006554">
    <property type="entry name" value="Helicase-like_DEXD_c2"/>
</dbReference>
<comment type="subcellular location">
    <subcellularLocation>
        <location evidence="2">Nucleus</location>
    </subcellularLocation>
</comment>
<keyword evidence="9" id="KW-0408">Iron</keyword>
<feature type="region of interest" description="Disordered" evidence="14">
    <location>
        <begin position="1136"/>
        <end position="1156"/>
    </location>
</feature>
<evidence type="ECO:0000256" key="2">
    <source>
        <dbReference type="ARBA" id="ARBA00004123"/>
    </source>
</evidence>
<dbReference type="InterPro" id="IPR014013">
    <property type="entry name" value="Helic_SF1/SF2_ATP-bd_DinG/Rad3"/>
</dbReference>
<dbReference type="InterPro" id="IPR013020">
    <property type="entry name" value="Rad3/Chl1-like"/>
</dbReference>
<feature type="compositionally biased region" description="Acidic residues" evidence="14">
    <location>
        <begin position="157"/>
        <end position="168"/>
    </location>
</feature>
<comment type="cofactor">
    <cofactor evidence="1">
        <name>[4Fe-4S] cluster</name>
        <dbReference type="ChEBI" id="CHEBI:49883"/>
    </cofactor>
</comment>
<feature type="compositionally biased region" description="Basic residues" evidence="14">
    <location>
        <begin position="993"/>
        <end position="1012"/>
    </location>
</feature>
<dbReference type="SMART" id="SM00320">
    <property type="entry name" value="WD40"/>
    <property type="match status" value="4"/>
</dbReference>
<evidence type="ECO:0000313" key="16">
    <source>
        <dbReference type="EMBL" id="KAK9909626.1"/>
    </source>
</evidence>
<dbReference type="Gene3D" id="3.40.50.300">
    <property type="entry name" value="P-loop containing nucleotide triphosphate hydrolases"/>
    <property type="match status" value="2"/>
</dbReference>
<dbReference type="PANTHER" id="PTHR11472">
    <property type="entry name" value="DNA REPAIR DEAD HELICASE RAD3/XP-D SUBFAMILY MEMBER"/>
    <property type="match status" value="1"/>
</dbReference>
<feature type="repeat" description="WD" evidence="13">
    <location>
        <begin position="1245"/>
        <end position="1278"/>
    </location>
</feature>
<dbReference type="CDD" id="cd18788">
    <property type="entry name" value="SF2_C_XPD"/>
    <property type="match status" value="1"/>
</dbReference>
<evidence type="ECO:0000256" key="10">
    <source>
        <dbReference type="ARBA" id="ARBA00023014"/>
    </source>
</evidence>
<evidence type="ECO:0000256" key="13">
    <source>
        <dbReference type="PROSITE-ProRule" id="PRU00221"/>
    </source>
</evidence>
<keyword evidence="6" id="KW-0378">Hydrolase</keyword>
<dbReference type="SMART" id="SM00488">
    <property type="entry name" value="DEXDc2"/>
    <property type="match status" value="1"/>
</dbReference>
<evidence type="ECO:0000313" key="17">
    <source>
        <dbReference type="Proteomes" id="UP001491310"/>
    </source>
</evidence>
<evidence type="ECO:0000256" key="7">
    <source>
        <dbReference type="ARBA" id="ARBA00022806"/>
    </source>
</evidence>
<gene>
    <name evidence="16" type="ORF">WJX75_005269</name>
</gene>
<feature type="compositionally biased region" description="Basic and acidic residues" evidence="14">
    <location>
        <begin position="117"/>
        <end position="130"/>
    </location>
</feature>
<keyword evidence="5" id="KW-0547">Nucleotide-binding</keyword>
<sequence>MIPVERNWNKKQGRDDFPAFPYEPYKVQQDFMQHLYSVLQRGGVGLMESPTGTGKTLSLICSTLQWLEDRNKAEAQEAEAASTSEGQDADIGLPEWMRDHSAEQQSEQQAQRARPPGLHEEQQGISKEESEFLLDEWESEGEDCGSKRKAVKPSDSSSDEDGTDTEDEGTPKRRQVYFCSRTHSQLSQFVSELHRTPFAASFSVATVASRKALCINDSVQRLATATRINEKCLDLQSSKGRKKVVTEEQGNTKASSKSQSGCPFRKVNMTSQRQLKDTVLAMPMDVEDLARLGRRKEVCPYYAARAALPEADLVLLPYPALLLKETRESLGVRLEGNVVVVDEAHNLVDAVNNVHSATISAQQLATAHSALDNYYQRFRSLLAPGNSKHIQSLMFLASTLQKCWNRPGGSPGIRLQTVNDFLFSMDLDNMNFFRLIRYVKESKVLVKIAGYADATNARSIDEVTPTATNGQLQSDGGSGMSSLHALVGLASALNNADADGRIIVDTAAKTLKFVLLNAGAHFVKVLASAHAVVLASGTLAPVSSLKQQLFPGVPATQLHQFSCGHVVPKERLLAVALGHGPTGATLDLRHEQRAQPSSMDEVGRILTNLCQTVPQGVVAFFPSFSYADTVYAHWQSSGTLAALSSRKHVFREPRSSVEVEAVLRQYGEAANSKIETADPLKQGERGPTGALLLCVVGGKMSEGINFADGMGRCVLMVGMPFPNPTDPELCERMRFMDNCAASIPAASTASMPAGNRVAAASATSPGREYFEDLCMKAVNQCIGRVIRHRGDWAAIVLADARWTAGGAHAPLRKLPGWIQDSIVVASGFRDAYSRISRFTRRVIPADEVHFSYEIDRKRKYLTLDAASKEITPLLKPAKTRKWAALNIKGLDKLQAEDRTKFYDLFKVSPSAARGFDELHPPLREEEETAQPTRKRRKQELEIKEEAEKEQEEEVADENGLCAYEREREERIARNRERLAALQLPGLADSFAAKHAKPKAARPRGLAAKKIKKEPRQPQRASLRIAGIASDGTSVDEELRNGQIVVKGTAGGYQTKEEEKPRALPTGPLPFASTIGNPKSDAAFLEVLKKCTGIGSAKASGGTKELSHAQLKKISLKESDVAKVTRDKQGHIALWDVDKKTEPQAAEEDDDVEESGSEDGVYLFRPHTSYISGLRWANGKLYSAAYDGIVRRLDPAQGEFELLALREENEFSAFDCTADGNSMLLGDKDGDVEVVDAREPGKGTSINLHDRKINTLHIEPGEEQLVVSSSGDRTACIWDRRKLGPGVKAVHSVTSANVILSAYFSPDGAQQVLTTSRDNTLRLYDSSLQQKTAIPHNNNTGRWVMPFRATFGPGGVCACGSMKRAVDLYSSTGEQIVALSSEYQTAISSRNVFHPDGNALAASTSSGRVCIYR</sequence>
<reference evidence="16 17" key="1">
    <citation type="journal article" date="2024" name="Nat. Commun.">
        <title>Phylogenomics reveals the evolutionary origins of lichenization in chlorophyte algae.</title>
        <authorList>
            <person name="Puginier C."/>
            <person name="Libourel C."/>
            <person name="Otte J."/>
            <person name="Skaloud P."/>
            <person name="Haon M."/>
            <person name="Grisel S."/>
            <person name="Petersen M."/>
            <person name="Berrin J.G."/>
            <person name="Delaux P.M."/>
            <person name="Dal Grande F."/>
            <person name="Keller J."/>
        </authorList>
    </citation>
    <scope>NUCLEOTIDE SEQUENCE [LARGE SCALE GENOMIC DNA]</scope>
    <source>
        <strain evidence="16 17">SAG 216-7</strain>
    </source>
</reference>
<dbReference type="NCBIfam" id="TIGR00604">
    <property type="entry name" value="rad3"/>
    <property type="match status" value="1"/>
</dbReference>
<evidence type="ECO:0000259" key="15">
    <source>
        <dbReference type="PROSITE" id="PS51193"/>
    </source>
</evidence>
<keyword evidence="12" id="KW-0539">Nucleus</keyword>
<evidence type="ECO:0000256" key="3">
    <source>
        <dbReference type="ARBA" id="ARBA00008435"/>
    </source>
</evidence>
<feature type="compositionally biased region" description="Acidic residues" evidence="14">
    <location>
        <begin position="947"/>
        <end position="956"/>
    </location>
</feature>
<dbReference type="PROSITE" id="PS51193">
    <property type="entry name" value="HELICASE_ATP_BIND_2"/>
    <property type="match status" value="1"/>
</dbReference>
<dbReference type="Pfam" id="PF00400">
    <property type="entry name" value="WD40"/>
    <property type="match status" value="2"/>
</dbReference>
<feature type="compositionally biased region" description="Acidic residues" evidence="14">
    <location>
        <begin position="131"/>
        <end position="143"/>
    </location>
</feature>
<keyword evidence="7" id="KW-0347">Helicase</keyword>
<evidence type="ECO:0000256" key="9">
    <source>
        <dbReference type="ARBA" id="ARBA00023004"/>
    </source>
</evidence>
<evidence type="ECO:0000256" key="14">
    <source>
        <dbReference type="SAM" id="MobiDB-lite"/>
    </source>
</evidence>
<feature type="domain" description="Helicase ATP-binding" evidence="15">
    <location>
        <begin position="14"/>
        <end position="393"/>
    </location>
</feature>
<proteinExistence type="inferred from homology"/>
<feature type="compositionally biased region" description="Acidic residues" evidence="14">
    <location>
        <begin position="1144"/>
        <end position="1156"/>
    </location>
</feature>
<dbReference type="Pfam" id="PF06733">
    <property type="entry name" value="DEAD_2"/>
    <property type="match status" value="1"/>
</dbReference>
<dbReference type="Pfam" id="PF13307">
    <property type="entry name" value="Helicase_C_2"/>
    <property type="match status" value="1"/>
</dbReference>
<dbReference type="SMART" id="SM00491">
    <property type="entry name" value="HELICc2"/>
    <property type="match status" value="1"/>
</dbReference>
<organism evidence="16 17">
    <name type="scientific">Coccomyxa subellipsoidea</name>
    <dbReference type="NCBI Taxonomy" id="248742"/>
    <lineage>
        <taxon>Eukaryota</taxon>
        <taxon>Viridiplantae</taxon>
        <taxon>Chlorophyta</taxon>
        <taxon>core chlorophytes</taxon>
        <taxon>Trebouxiophyceae</taxon>
        <taxon>Trebouxiophyceae incertae sedis</taxon>
        <taxon>Coccomyxaceae</taxon>
        <taxon>Coccomyxa</taxon>
    </lineage>
</organism>
<evidence type="ECO:0000256" key="6">
    <source>
        <dbReference type="ARBA" id="ARBA00022801"/>
    </source>
</evidence>
<evidence type="ECO:0000256" key="4">
    <source>
        <dbReference type="ARBA" id="ARBA00022723"/>
    </source>
</evidence>
<comment type="similarity">
    <text evidence="3">Belongs to the DEAD box helicase family. DEAH subfamily. DDX11/CHL1 sub-subfamily.</text>
</comment>
<evidence type="ECO:0000256" key="1">
    <source>
        <dbReference type="ARBA" id="ARBA00001966"/>
    </source>
</evidence>
<evidence type="ECO:0000256" key="5">
    <source>
        <dbReference type="ARBA" id="ARBA00022741"/>
    </source>
</evidence>
<comment type="caution">
    <text evidence="16">The sequence shown here is derived from an EMBL/GenBank/DDBJ whole genome shotgun (WGS) entry which is preliminary data.</text>
</comment>
<dbReference type="InterPro" id="IPR045028">
    <property type="entry name" value="DinG/Rad3-like"/>
</dbReference>
<keyword evidence="13" id="KW-0853">WD repeat</keyword>
<evidence type="ECO:0000256" key="12">
    <source>
        <dbReference type="ARBA" id="ARBA00023242"/>
    </source>
</evidence>
<name>A0ABR2YRQ2_9CHLO</name>
<dbReference type="InterPro" id="IPR010614">
    <property type="entry name" value="RAD3-like_helicase_DEAD"/>
</dbReference>
<feature type="compositionally biased region" description="Low complexity" evidence="14">
    <location>
        <begin position="103"/>
        <end position="114"/>
    </location>
</feature>
<dbReference type="EMBL" id="JALJOT010000006">
    <property type="protein sequence ID" value="KAK9909626.1"/>
    <property type="molecule type" value="Genomic_DNA"/>
</dbReference>
<keyword evidence="17" id="KW-1185">Reference proteome</keyword>
<feature type="region of interest" description="Disordered" evidence="14">
    <location>
        <begin position="243"/>
        <end position="263"/>
    </location>
</feature>
<dbReference type="Gene3D" id="2.130.10.10">
    <property type="entry name" value="YVTN repeat-like/Quinoprotein amine dehydrogenase"/>
    <property type="match status" value="1"/>
</dbReference>
<feature type="region of interest" description="Disordered" evidence="14">
    <location>
        <begin position="100"/>
        <end position="173"/>
    </location>
</feature>